<name>A0A0K1XFV8_9GAMM</name>
<proteinExistence type="inferred from homology"/>
<reference evidence="4 5" key="1">
    <citation type="journal article" date="2015" name="Genome Announc.">
        <title>Genome Sequences of Oblitimonas alkaliphila gen. nov. sp. nov. (Proposed), a Novel Bacterium of the Pseudomonadaceae Family.</title>
        <authorList>
            <person name="Lauer A.C."/>
            <person name="Nicholson A.C."/>
            <person name="Humrighouse B.W."/>
            <person name="Emery B."/>
            <person name="Drobish A."/>
            <person name="Juieng P."/>
            <person name="Loparev V."/>
            <person name="McQuiston J.R."/>
        </authorList>
    </citation>
    <scope>NUCLEOTIDE SEQUENCE [LARGE SCALE GENOMIC DNA]</scope>
    <source>
        <strain evidence="4 5">E5571</strain>
    </source>
</reference>
<comment type="catalytic activity">
    <reaction evidence="3">
        <text>carboxy-S-adenosyl-L-methionine + 5-hydroxyuridine(34) in tRNA = 5-carboxymethoxyuridine(34) in tRNA + S-adenosyl-L-homocysteine + H(+)</text>
        <dbReference type="Rhea" id="RHEA:52848"/>
        <dbReference type="Rhea" id="RHEA-COMP:13381"/>
        <dbReference type="Rhea" id="RHEA-COMP:13383"/>
        <dbReference type="ChEBI" id="CHEBI:15378"/>
        <dbReference type="ChEBI" id="CHEBI:57856"/>
        <dbReference type="ChEBI" id="CHEBI:134278"/>
        <dbReference type="ChEBI" id="CHEBI:136877"/>
        <dbReference type="ChEBI" id="CHEBI:136879"/>
    </reaction>
</comment>
<feature type="binding site" evidence="3">
    <location>
        <position position="311"/>
    </location>
    <ligand>
        <name>carboxy-S-adenosyl-L-methionine</name>
        <dbReference type="ChEBI" id="CHEBI:134278"/>
    </ligand>
</feature>
<evidence type="ECO:0000313" key="4">
    <source>
        <dbReference type="EMBL" id="AKX60129.1"/>
    </source>
</evidence>
<feature type="binding site" evidence="3">
    <location>
        <position position="107"/>
    </location>
    <ligand>
        <name>carboxy-S-adenosyl-L-methionine</name>
        <dbReference type="ChEBI" id="CHEBI:134278"/>
    </ligand>
</feature>
<feature type="binding site" evidence="3">
    <location>
        <position position="88"/>
    </location>
    <ligand>
        <name>carboxy-S-adenosyl-L-methionine</name>
        <dbReference type="ChEBI" id="CHEBI:134278"/>
    </ligand>
</feature>
<dbReference type="InterPro" id="IPR027555">
    <property type="entry name" value="Mo5U34_MeTrfas-like"/>
</dbReference>
<dbReference type="NCBIfam" id="NF011650">
    <property type="entry name" value="PRK15068.1"/>
    <property type="match status" value="1"/>
</dbReference>
<dbReference type="AlphaFoldDB" id="A0A0K1XFV8"/>
<comment type="function">
    <text evidence="3">Catalyzes carboxymethyl transfer from carboxy-S-adenosyl-L-methionine (Cx-SAM) to 5-hydroxyuridine (ho5U) to form 5-carboxymethoxyuridine (cmo5U) at position 34 in tRNAs.</text>
</comment>
<dbReference type="HAMAP" id="MF_01590">
    <property type="entry name" value="tRNA_carboxymethyltr_CmoB"/>
    <property type="match status" value="1"/>
</dbReference>
<gene>
    <name evidence="3" type="primary">cmoB</name>
    <name evidence="4" type="ORF">AKN88_09475</name>
</gene>
<dbReference type="STRING" id="1697053.AKN87_11995"/>
<dbReference type="GO" id="GO:0002098">
    <property type="term" value="P:tRNA wobble uridine modification"/>
    <property type="evidence" value="ECO:0007669"/>
    <property type="project" value="InterPro"/>
</dbReference>
<comment type="caution">
    <text evidence="3">Lacks conserved residue(s) required for the propagation of feature annotation.</text>
</comment>
<dbReference type="SUPFAM" id="SSF53335">
    <property type="entry name" value="S-adenosyl-L-methionine-dependent methyltransferases"/>
    <property type="match status" value="1"/>
</dbReference>
<protein>
    <recommendedName>
        <fullName evidence="3">tRNA U34 carboxymethyltransferase</fullName>
        <ecNumber evidence="3">2.5.1.-</ecNumber>
    </recommendedName>
</protein>
<dbReference type="GO" id="GO:0032259">
    <property type="term" value="P:methylation"/>
    <property type="evidence" value="ECO:0007669"/>
    <property type="project" value="UniProtKB-KW"/>
</dbReference>
<dbReference type="GO" id="GO:0016765">
    <property type="term" value="F:transferase activity, transferring alkyl or aryl (other than methyl) groups"/>
    <property type="evidence" value="ECO:0007669"/>
    <property type="project" value="UniProtKB-UniRule"/>
</dbReference>
<dbReference type="Gene3D" id="3.40.50.150">
    <property type="entry name" value="Vaccinia Virus protein VP39"/>
    <property type="match status" value="1"/>
</dbReference>
<evidence type="ECO:0000256" key="1">
    <source>
        <dbReference type="ARBA" id="ARBA00022679"/>
    </source>
</evidence>
<dbReference type="EMBL" id="CP012365">
    <property type="protein sequence ID" value="AKX60129.1"/>
    <property type="molecule type" value="Genomic_DNA"/>
</dbReference>
<sequence length="318" mass="36389">MIDLSSLIQQLKNSPMKAWANQLQAQFDKKLAIGHGDLERWSQAVQQLPDIPVDHLELQQAVAIQGQPNAEQSQALKQALEGLIPWRKGPFYFFDTHVDTEWRSDWKWKRLQPHLNLKHKRVLDVGCGNGYHMLRMLGDGAKCVVGVDPNWLFFCQFNAVKRYAPAANAWLLPFSFEELPENLQGFDNVFSMGVLYHRRSPIDHLYALKSALKPGGQLILETLVIEGDEQQVLVPEDRYAQMRNVWFLPSVAALALWIKRAGFKNVRCVDLNVTSTEEQRSTAWMKYLSLESFLDPKDPRLTIEGLPAPKRAIFIAEK</sequence>
<feature type="binding site" evidence="3">
    <location>
        <position position="126"/>
    </location>
    <ligand>
        <name>carboxy-S-adenosyl-L-methionine</name>
        <dbReference type="ChEBI" id="CHEBI:134278"/>
    </ligand>
</feature>
<comment type="subunit">
    <text evidence="3">Homotetramer.</text>
</comment>
<dbReference type="GO" id="GO:0008168">
    <property type="term" value="F:methyltransferase activity"/>
    <property type="evidence" value="ECO:0007669"/>
    <property type="project" value="UniProtKB-KW"/>
</dbReference>
<dbReference type="RefSeq" id="WP_053101430.1">
    <property type="nucleotide sequence ID" value="NZ_CP012365.1"/>
</dbReference>
<accession>A0A0K1XFV8</accession>
<evidence type="ECO:0000256" key="2">
    <source>
        <dbReference type="ARBA" id="ARBA00022694"/>
    </source>
</evidence>
<dbReference type="NCBIfam" id="TIGR00452">
    <property type="entry name" value="tRNA 5-methoxyuridine(34)/uridine 5-oxyacetic acid(34) synthase CmoB"/>
    <property type="match status" value="1"/>
</dbReference>
<keyword evidence="2 3" id="KW-0819">tRNA processing</keyword>
<dbReference type="PANTHER" id="PTHR43464:SF95">
    <property type="entry name" value="TRNA U34 CARBOXYMETHYLTRANSFERASE"/>
    <property type="match status" value="1"/>
</dbReference>
<dbReference type="Proteomes" id="UP000063953">
    <property type="component" value="Chromosome"/>
</dbReference>
<feature type="binding site" evidence="3">
    <location>
        <position position="196"/>
    </location>
    <ligand>
        <name>carboxy-S-adenosyl-L-methionine</name>
        <dbReference type="ChEBI" id="CHEBI:134278"/>
    </ligand>
</feature>
<comment type="similarity">
    <text evidence="3">Belongs to the class I-like SAM-binding methyltransferase superfamily. CmoB family.</text>
</comment>
<feature type="binding site" evidence="3">
    <location>
        <position position="192"/>
    </location>
    <ligand>
        <name>carboxy-S-adenosyl-L-methionine</name>
        <dbReference type="ChEBI" id="CHEBI:134278"/>
    </ligand>
</feature>
<dbReference type="InterPro" id="IPR029063">
    <property type="entry name" value="SAM-dependent_MTases_sf"/>
</dbReference>
<dbReference type="Pfam" id="PF08003">
    <property type="entry name" value="Methyltransf_9"/>
    <property type="match status" value="1"/>
</dbReference>
<feature type="binding site" evidence="3">
    <location>
        <position position="102"/>
    </location>
    <ligand>
        <name>carboxy-S-adenosyl-L-methionine</name>
        <dbReference type="ChEBI" id="CHEBI:134278"/>
    </ligand>
</feature>
<keyword evidence="5" id="KW-1185">Reference proteome</keyword>
<evidence type="ECO:0000313" key="5">
    <source>
        <dbReference type="Proteomes" id="UP000063953"/>
    </source>
</evidence>
<dbReference type="EC" id="2.5.1.-" evidence="3"/>
<keyword evidence="1 3" id="KW-0808">Transferase</keyword>
<dbReference type="InterPro" id="IPR010017">
    <property type="entry name" value="CmoB"/>
</dbReference>
<dbReference type="CDD" id="cd02440">
    <property type="entry name" value="AdoMet_MTases"/>
    <property type="match status" value="1"/>
</dbReference>
<evidence type="ECO:0000256" key="3">
    <source>
        <dbReference type="HAMAP-Rule" id="MF_01590"/>
    </source>
</evidence>
<dbReference type="PANTHER" id="PTHR43464">
    <property type="entry name" value="METHYLTRANSFERASE"/>
    <property type="match status" value="1"/>
</dbReference>
<organism evidence="4 5">
    <name type="scientific">Thiopseudomonas alkaliphila</name>
    <dbReference type="NCBI Taxonomy" id="1697053"/>
    <lineage>
        <taxon>Bacteria</taxon>
        <taxon>Pseudomonadati</taxon>
        <taxon>Pseudomonadota</taxon>
        <taxon>Gammaproteobacteria</taxon>
        <taxon>Pseudomonadales</taxon>
        <taxon>Pseudomonadaceae</taxon>
        <taxon>Thiopseudomonas</taxon>
    </lineage>
</organism>
<dbReference type="PATRIC" id="fig|1698449.3.peg.1901"/>
<keyword evidence="4" id="KW-0489">Methyltransferase</keyword>